<dbReference type="AlphaFoldDB" id="A0A382NAZ4"/>
<protein>
    <submittedName>
        <fullName evidence="1">Uncharacterized protein</fullName>
    </submittedName>
</protein>
<gene>
    <name evidence="1" type="ORF">METZ01_LOCUS310349</name>
</gene>
<dbReference type="PROSITE" id="PS50293">
    <property type="entry name" value="TPR_REGION"/>
    <property type="match status" value="1"/>
</dbReference>
<dbReference type="Pfam" id="PF00515">
    <property type="entry name" value="TPR_1"/>
    <property type="match status" value="1"/>
</dbReference>
<evidence type="ECO:0000313" key="1">
    <source>
        <dbReference type="EMBL" id="SVC57495.1"/>
    </source>
</evidence>
<reference evidence="1" key="1">
    <citation type="submission" date="2018-05" db="EMBL/GenBank/DDBJ databases">
        <authorList>
            <person name="Lanie J.A."/>
            <person name="Ng W.-L."/>
            <person name="Kazmierczak K.M."/>
            <person name="Andrzejewski T.M."/>
            <person name="Davidsen T.M."/>
            <person name="Wayne K.J."/>
            <person name="Tettelin H."/>
            <person name="Glass J.I."/>
            <person name="Rusch D."/>
            <person name="Podicherti R."/>
            <person name="Tsui H.-C.T."/>
            <person name="Winkler M.E."/>
        </authorList>
    </citation>
    <scope>NUCLEOTIDE SEQUENCE</scope>
</reference>
<sequence>MFSLKSIKWMVCGGMLLASGSLGHSTLAIADQGMTVGTGEEATAPKNDASRESGDLSQASIAIEGGHYQEAIDNLLIIIEGNPRNAEAFNQLGYANSRLQNYEEALNYYHQAIDIDAEHAGAHAYLGKVYLEMDDLKMAEYHLAQLDLICLFGCEPFYSLKEAISLYRSNQNG</sequence>
<name>A0A382NAZ4_9ZZZZ</name>
<dbReference type="EMBL" id="UINC01098740">
    <property type="protein sequence ID" value="SVC57495.1"/>
    <property type="molecule type" value="Genomic_DNA"/>
</dbReference>
<dbReference type="Gene3D" id="1.25.40.10">
    <property type="entry name" value="Tetratricopeptide repeat domain"/>
    <property type="match status" value="1"/>
</dbReference>
<dbReference type="PROSITE" id="PS50005">
    <property type="entry name" value="TPR"/>
    <property type="match status" value="1"/>
</dbReference>
<proteinExistence type="predicted"/>
<dbReference type="SMART" id="SM00028">
    <property type="entry name" value="TPR"/>
    <property type="match status" value="1"/>
</dbReference>
<dbReference type="InterPro" id="IPR011990">
    <property type="entry name" value="TPR-like_helical_dom_sf"/>
</dbReference>
<dbReference type="SUPFAM" id="SSF48452">
    <property type="entry name" value="TPR-like"/>
    <property type="match status" value="1"/>
</dbReference>
<organism evidence="1">
    <name type="scientific">marine metagenome</name>
    <dbReference type="NCBI Taxonomy" id="408172"/>
    <lineage>
        <taxon>unclassified sequences</taxon>
        <taxon>metagenomes</taxon>
        <taxon>ecological metagenomes</taxon>
    </lineage>
</organism>
<dbReference type="InterPro" id="IPR019734">
    <property type="entry name" value="TPR_rpt"/>
</dbReference>
<accession>A0A382NAZ4</accession>